<dbReference type="SUPFAM" id="SSF48264">
    <property type="entry name" value="Cytochrome P450"/>
    <property type="match status" value="1"/>
</dbReference>
<dbReference type="OrthoDB" id="1470350at2759"/>
<gene>
    <name evidence="3" type="ORF">BCR33DRAFT_682925</name>
</gene>
<accession>A0A1Y2BS83</accession>
<sequence>MKVKNYNAWRYKYGYSSFIENGNVDAFAFVDSKHATIQIRDPVIGNDIMVNRSKELTKPVRFYGIIDVYGQNIVSTEGDIWRRHKRAVAPVFGERNNALVHEVTVNLTQKMFESWEMKDKDEFLVNTLDDCENFALSVISAAGFGINLEWDEKGDKANTHHRMTFRESMKKVIQYMPWYYAIPRSVLSLPVPAFSDAKVARDEFGKYLDEMIDQAIDNPGLKASNILQALAQASVLEKESHRLTKPEIKADGFVMILAGHETTANTLTFALALLALHPEIQERLREACMKELDGKMTPEYKDISKLHHSMAVMNETLRLFSQIFSHARETGETSAVVGKYVLPPHSIVEYNITSVHRDPEIWGKDEAEFKPERFFSLTEKMSLSWVPFAEGPRACVGKKFAQIEFVTLLTMISLRCKIRVPEGTSTDDLLSAKGLFTLKPANPVKLLFSRR</sequence>
<dbReference type="PRINTS" id="PR00463">
    <property type="entry name" value="EP450I"/>
</dbReference>
<dbReference type="InterPro" id="IPR001128">
    <property type="entry name" value="Cyt_P450"/>
</dbReference>
<dbReference type="AlphaFoldDB" id="A0A1Y2BS83"/>
<evidence type="ECO:0000256" key="2">
    <source>
        <dbReference type="PIRSR" id="PIRSR602401-1"/>
    </source>
</evidence>
<dbReference type="InterPro" id="IPR036396">
    <property type="entry name" value="Cyt_P450_sf"/>
</dbReference>
<evidence type="ECO:0000256" key="1">
    <source>
        <dbReference type="ARBA" id="ARBA00010617"/>
    </source>
</evidence>
<dbReference type="EMBL" id="MCGO01000049">
    <property type="protein sequence ID" value="ORY37606.1"/>
    <property type="molecule type" value="Genomic_DNA"/>
</dbReference>
<dbReference type="PRINTS" id="PR00385">
    <property type="entry name" value="P450"/>
</dbReference>
<dbReference type="InterPro" id="IPR002401">
    <property type="entry name" value="Cyt_P450_E_grp-I"/>
</dbReference>
<organism evidence="3 4">
    <name type="scientific">Rhizoclosmatium globosum</name>
    <dbReference type="NCBI Taxonomy" id="329046"/>
    <lineage>
        <taxon>Eukaryota</taxon>
        <taxon>Fungi</taxon>
        <taxon>Fungi incertae sedis</taxon>
        <taxon>Chytridiomycota</taxon>
        <taxon>Chytridiomycota incertae sedis</taxon>
        <taxon>Chytridiomycetes</taxon>
        <taxon>Chytridiales</taxon>
        <taxon>Chytriomycetaceae</taxon>
        <taxon>Rhizoclosmatium</taxon>
    </lineage>
</organism>
<dbReference type="GO" id="GO:0016705">
    <property type="term" value="F:oxidoreductase activity, acting on paired donors, with incorporation or reduction of molecular oxygen"/>
    <property type="evidence" value="ECO:0007669"/>
    <property type="project" value="InterPro"/>
</dbReference>
<evidence type="ECO:0000313" key="4">
    <source>
        <dbReference type="Proteomes" id="UP000193642"/>
    </source>
</evidence>
<dbReference type="Proteomes" id="UP000193642">
    <property type="component" value="Unassembled WGS sequence"/>
</dbReference>
<dbReference type="InterPro" id="IPR050121">
    <property type="entry name" value="Cytochrome_P450_monoxygenase"/>
</dbReference>
<comment type="caution">
    <text evidence="3">The sequence shown here is derived from an EMBL/GenBank/DDBJ whole genome shotgun (WGS) entry which is preliminary data.</text>
</comment>
<proteinExistence type="inferred from homology"/>
<feature type="binding site" description="axial binding residue" evidence="2">
    <location>
        <position position="395"/>
    </location>
    <ligand>
        <name>heme</name>
        <dbReference type="ChEBI" id="CHEBI:30413"/>
    </ligand>
    <ligandPart>
        <name>Fe</name>
        <dbReference type="ChEBI" id="CHEBI:18248"/>
    </ligandPart>
</feature>
<reference evidence="3 4" key="1">
    <citation type="submission" date="2016-07" db="EMBL/GenBank/DDBJ databases">
        <title>Pervasive Adenine N6-methylation of Active Genes in Fungi.</title>
        <authorList>
            <consortium name="DOE Joint Genome Institute"/>
            <person name="Mondo S.J."/>
            <person name="Dannebaum R.O."/>
            <person name="Kuo R.C."/>
            <person name="Labutti K."/>
            <person name="Haridas S."/>
            <person name="Kuo A."/>
            <person name="Salamov A."/>
            <person name="Ahrendt S.R."/>
            <person name="Lipzen A."/>
            <person name="Sullivan W."/>
            <person name="Andreopoulos W.B."/>
            <person name="Clum A."/>
            <person name="Lindquist E."/>
            <person name="Daum C."/>
            <person name="Ramamoorthy G.K."/>
            <person name="Gryganskyi A."/>
            <person name="Culley D."/>
            <person name="Magnuson J.K."/>
            <person name="James T.Y."/>
            <person name="O'Malley M.A."/>
            <person name="Stajich J.E."/>
            <person name="Spatafora J.W."/>
            <person name="Visel A."/>
            <person name="Grigoriev I.V."/>
        </authorList>
    </citation>
    <scope>NUCLEOTIDE SEQUENCE [LARGE SCALE GENOMIC DNA]</scope>
    <source>
        <strain evidence="3 4">JEL800</strain>
    </source>
</reference>
<dbReference type="Gene3D" id="1.10.630.10">
    <property type="entry name" value="Cytochrome P450"/>
    <property type="match status" value="1"/>
</dbReference>
<protein>
    <submittedName>
        <fullName evidence="3">Cytochrome P450</fullName>
    </submittedName>
</protein>
<name>A0A1Y2BS83_9FUNG</name>
<comment type="cofactor">
    <cofactor evidence="2">
        <name>heme</name>
        <dbReference type="ChEBI" id="CHEBI:30413"/>
    </cofactor>
</comment>
<dbReference type="STRING" id="329046.A0A1Y2BS83"/>
<keyword evidence="4" id="KW-1185">Reference proteome</keyword>
<keyword evidence="2" id="KW-0349">Heme</keyword>
<dbReference type="GO" id="GO:0005506">
    <property type="term" value="F:iron ion binding"/>
    <property type="evidence" value="ECO:0007669"/>
    <property type="project" value="InterPro"/>
</dbReference>
<dbReference type="PANTHER" id="PTHR24305:SF166">
    <property type="entry name" value="CYTOCHROME P450 12A4, MITOCHONDRIAL-RELATED"/>
    <property type="match status" value="1"/>
</dbReference>
<comment type="similarity">
    <text evidence="1">Belongs to the cytochrome P450 family.</text>
</comment>
<keyword evidence="2" id="KW-0408">Iron</keyword>
<evidence type="ECO:0000313" key="3">
    <source>
        <dbReference type="EMBL" id="ORY37606.1"/>
    </source>
</evidence>
<dbReference type="Pfam" id="PF00067">
    <property type="entry name" value="p450"/>
    <property type="match status" value="1"/>
</dbReference>
<dbReference type="PANTHER" id="PTHR24305">
    <property type="entry name" value="CYTOCHROME P450"/>
    <property type="match status" value="1"/>
</dbReference>
<dbReference type="GO" id="GO:0020037">
    <property type="term" value="F:heme binding"/>
    <property type="evidence" value="ECO:0007669"/>
    <property type="project" value="InterPro"/>
</dbReference>
<dbReference type="GO" id="GO:0004497">
    <property type="term" value="F:monooxygenase activity"/>
    <property type="evidence" value="ECO:0007669"/>
    <property type="project" value="InterPro"/>
</dbReference>
<keyword evidence="2" id="KW-0479">Metal-binding</keyword>